<evidence type="ECO:0000256" key="3">
    <source>
        <dbReference type="ARBA" id="ARBA00022448"/>
    </source>
</evidence>
<name>A0ABN4I5W7_9BURK</name>
<evidence type="ECO:0000256" key="6">
    <source>
        <dbReference type="ARBA" id="ARBA00022989"/>
    </source>
</evidence>
<comment type="subcellular location">
    <subcellularLocation>
        <location evidence="1 8">Cell membrane</location>
        <topology evidence="1 8">Multi-pass membrane protein</topology>
    </subcellularLocation>
</comment>
<evidence type="ECO:0000313" key="10">
    <source>
        <dbReference type="Proteomes" id="UP000063429"/>
    </source>
</evidence>
<feature type="transmembrane region" description="Helical" evidence="8">
    <location>
        <begin position="144"/>
        <end position="173"/>
    </location>
</feature>
<keyword evidence="6 8" id="KW-1133">Transmembrane helix</keyword>
<evidence type="ECO:0000256" key="5">
    <source>
        <dbReference type="ARBA" id="ARBA00022692"/>
    </source>
</evidence>
<dbReference type="InterPro" id="IPR052017">
    <property type="entry name" value="TSUP"/>
</dbReference>
<keyword evidence="3" id="KW-0813">Transport</keyword>
<organism evidence="9 10">
    <name type="scientific">Herbaspirillum hiltneri N3</name>
    <dbReference type="NCBI Taxonomy" id="1262470"/>
    <lineage>
        <taxon>Bacteria</taxon>
        <taxon>Pseudomonadati</taxon>
        <taxon>Pseudomonadota</taxon>
        <taxon>Betaproteobacteria</taxon>
        <taxon>Burkholderiales</taxon>
        <taxon>Oxalobacteraceae</taxon>
        <taxon>Herbaspirillum</taxon>
    </lineage>
</organism>
<keyword evidence="7 8" id="KW-0472">Membrane</keyword>
<reference evidence="10" key="1">
    <citation type="journal article" date="2015" name="Genome Announc.">
        <title>Complete Genome Sequence of Herbaspirillum hiltneri N3 (DSM 17495), Isolated from Surface-Sterilized Wheat Roots.</title>
        <authorList>
            <person name="Guizelini D."/>
            <person name="Saizaki P.M."/>
            <person name="Coimbra N.A."/>
            <person name="Weiss V.A."/>
            <person name="Faoro H."/>
            <person name="Sfeir M.Z."/>
            <person name="Baura V.A."/>
            <person name="Monteiro R.A."/>
            <person name="Chubatsu L.S."/>
            <person name="Souza E.M."/>
            <person name="Cruz L.M."/>
            <person name="Pedrosa F.O."/>
            <person name="Raittz R.T."/>
            <person name="Marchaukoski J.N."/>
            <person name="Steffens M.B."/>
        </authorList>
    </citation>
    <scope>NUCLEOTIDE SEQUENCE [LARGE SCALE GENOMIC DNA]</scope>
    <source>
        <strain evidence="10">N3</strain>
    </source>
</reference>
<evidence type="ECO:0000256" key="4">
    <source>
        <dbReference type="ARBA" id="ARBA00022475"/>
    </source>
</evidence>
<keyword evidence="10" id="KW-1185">Reference proteome</keyword>
<dbReference type="PANTHER" id="PTHR30269:SF0">
    <property type="entry name" value="MEMBRANE TRANSPORTER PROTEIN YFCA-RELATED"/>
    <property type="match status" value="1"/>
</dbReference>
<evidence type="ECO:0000256" key="8">
    <source>
        <dbReference type="RuleBase" id="RU363041"/>
    </source>
</evidence>
<feature type="transmembrane region" description="Helical" evidence="8">
    <location>
        <begin position="77"/>
        <end position="100"/>
    </location>
</feature>
<feature type="transmembrane region" description="Helical" evidence="8">
    <location>
        <begin position="238"/>
        <end position="256"/>
    </location>
</feature>
<dbReference type="EMBL" id="CP011409">
    <property type="protein sequence ID" value="AKZ65031.1"/>
    <property type="molecule type" value="Genomic_DNA"/>
</dbReference>
<feature type="transmembrane region" description="Helical" evidence="8">
    <location>
        <begin position="12"/>
        <end position="37"/>
    </location>
</feature>
<dbReference type="InterPro" id="IPR002781">
    <property type="entry name" value="TM_pro_TauE-like"/>
</dbReference>
<protein>
    <recommendedName>
        <fullName evidence="8">Probable membrane transporter protein</fullName>
    </recommendedName>
</protein>
<evidence type="ECO:0000256" key="2">
    <source>
        <dbReference type="ARBA" id="ARBA00009142"/>
    </source>
</evidence>
<keyword evidence="4 8" id="KW-1003">Cell membrane</keyword>
<accession>A0ABN4I5W7</accession>
<proteinExistence type="inferred from homology"/>
<dbReference type="Pfam" id="PF01925">
    <property type="entry name" value="TauE"/>
    <property type="match status" value="1"/>
</dbReference>
<comment type="similarity">
    <text evidence="2 8">Belongs to the 4-toluene sulfonate uptake permease (TSUP) (TC 2.A.102) family.</text>
</comment>
<evidence type="ECO:0000256" key="7">
    <source>
        <dbReference type="ARBA" id="ARBA00023136"/>
    </source>
</evidence>
<dbReference type="Proteomes" id="UP000063429">
    <property type="component" value="Chromosome"/>
</dbReference>
<keyword evidence="5 8" id="KW-0812">Transmembrane</keyword>
<dbReference type="RefSeq" id="WP_053201044.1">
    <property type="nucleotide sequence ID" value="NZ_CP011409.1"/>
</dbReference>
<gene>
    <name evidence="9" type="ORF">F506_22350</name>
</gene>
<feature type="transmembrane region" description="Helical" evidence="8">
    <location>
        <begin position="185"/>
        <end position="202"/>
    </location>
</feature>
<dbReference type="PANTHER" id="PTHR30269">
    <property type="entry name" value="TRANSMEMBRANE PROTEIN YFCA"/>
    <property type="match status" value="1"/>
</dbReference>
<sequence length="261" mass="27604">MADLFPALFSNYLILCLGAFVAGLVDAVVGGGGLVLIPTLFSVFPNVAPATLLGTNKVAGVMGTSAAAINFARKVRIHWAAAAPAALAAFALSFSGAYLVTHVPTDMMRKALPFVLLAVAIYTLKKKDFGQHHAPLLSGSKEKLYAVLVGAGVGFYDGLFGPGTGSFFVFLFVRIFGYDFLRASAVSKVVNIATNLAALLWFSYSGHVIWQLGLLMAVFNIGGSLVGTRLAMKHGSSFVRKLFLFVVGALILKTGYDAFLK</sequence>
<feature type="transmembrane region" description="Helical" evidence="8">
    <location>
        <begin position="208"/>
        <end position="226"/>
    </location>
</feature>
<evidence type="ECO:0000313" key="9">
    <source>
        <dbReference type="EMBL" id="AKZ65031.1"/>
    </source>
</evidence>
<evidence type="ECO:0000256" key="1">
    <source>
        <dbReference type="ARBA" id="ARBA00004651"/>
    </source>
</evidence>